<accession>X6NAN5</accession>
<name>X6NAN5_RETFI</name>
<proteinExistence type="predicted"/>
<feature type="compositionally biased region" description="Polar residues" evidence="1">
    <location>
        <begin position="1"/>
        <end position="15"/>
    </location>
</feature>
<evidence type="ECO:0000313" key="4">
    <source>
        <dbReference type="Proteomes" id="UP000023152"/>
    </source>
</evidence>
<dbReference type="AlphaFoldDB" id="X6NAN5"/>
<feature type="region of interest" description="Disordered" evidence="1">
    <location>
        <begin position="1"/>
        <end position="38"/>
    </location>
</feature>
<evidence type="ECO:0000313" key="3">
    <source>
        <dbReference type="EMBL" id="ETO22829.1"/>
    </source>
</evidence>
<protein>
    <recommendedName>
        <fullName evidence="2">C2H2-type domain-containing protein</fullName>
    </recommendedName>
</protein>
<dbReference type="PROSITE" id="PS00028">
    <property type="entry name" value="ZINC_FINGER_C2H2_1"/>
    <property type="match status" value="1"/>
</dbReference>
<dbReference type="InterPro" id="IPR013087">
    <property type="entry name" value="Znf_C2H2_type"/>
</dbReference>
<gene>
    <name evidence="3" type="ORF">RFI_14363</name>
</gene>
<feature type="compositionally biased region" description="Basic and acidic residues" evidence="1">
    <location>
        <begin position="233"/>
        <end position="251"/>
    </location>
</feature>
<reference evidence="3 4" key="1">
    <citation type="journal article" date="2013" name="Curr. Biol.">
        <title>The Genome of the Foraminiferan Reticulomyxa filosa.</title>
        <authorList>
            <person name="Glockner G."/>
            <person name="Hulsmann N."/>
            <person name="Schleicher M."/>
            <person name="Noegel A.A."/>
            <person name="Eichinger L."/>
            <person name="Gallinger C."/>
            <person name="Pawlowski J."/>
            <person name="Sierra R."/>
            <person name="Euteneuer U."/>
            <person name="Pillet L."/>
            <person name="Moustafa A."/>
            <person name="Platzer M."/>
            <person name="Groth M."/>
            <person name="Szafranski K."/>
            <person name="Schliwa M."/>
        </authorList>
    </citation>
    <scope>NUCLEOTIDE SEQUENCE [LARGE SCALE GENOMIC DNA]</scope>
</reference>
<feature type="region of interest" description="Disordered" evidence="1">
    <location>
        <begin position="219"/>
        <end position="255"/>
    </location>
</feature>
<sequence length="324" mass="36331">MASNANPKKQSFSELQRNEIPNVPTLPPGANEEAKTGNSNRDVLMPYFLCSACDAIYDGESELQEHLDKHRAVSAQSRQMLYQPLRTNEPISAIQQQQQQQQQATSSQTGPATSEGKITASGSTVSVTQSPEVLEDLNNLRKLKKCLDEIKNTRVARTKHFMTTTDVIQEFAAMENALIHDLKHSEKSAVLVKRLMDTLVAKNVATHYYNKTAKKQQCMRELRGSTQSATQQTEHKVDDTNDDQKIKKEETNDTSSTADDVEFDFIDMQCYLDANSEILGRLQTIRNEKPFYGVTAEEIQLSQQFSDNMSTLILNAKLPNGLVL</sequence>
<comment type="caution">
    <text evidence="3">The sequence shown here is derived from an EMBL/GenBank/DDBJ whole genome shotgun (WGS) entry which is preliminary data.</text>
</comment>
<organism evidence="3 4">
    <name type="scientific">Reticulomyxa filosa</name>
    <dbReference type="NCBI Taxonomy" id="46433"/>
    <lineage>
        <taxon>Eukaryota</taxon>
        <taxon>Sar</taxon>
        <taxon>Rhizaria</taxon>
        <taxon>Retaria</taxon>
        <taxon>Foraminifera</taxon>
        <taxon>Monothalamids</taxon>
        <taxon>Reticulomyxidae</taxon>
        <taxon>Reticulomyxa</taxon>
    </lineage>
</organism>
<evidence type="ECO:0000256" key="1">
    <source>
        <dbReference type="SAM" id="MobiDB-lite"/>
    </source>
</evidence>
<dbReference type="EMBL" id="ASPP01010445">
    <property type="protein sequence ID" value="ETO22829.1"/>
    <property type="molecule type" value="Genomic_DNA"/>
</dbReference>
<keyword evidence="4" id="KW-1185">Reference proteome</keyword>
<dbReference type="Proteomes" id="UP000023152">
    <property type="component" value="Unassembled WGS sequence"/>
</dbReference>
<feature type="region of interest" description="Disordered" evidence="1">
    <location>
        <begin position="92"/>
        <end position="128"/>
    </location>
</feature>
<evidence type="ECO:0000259" key="2">
    <source>
        <dbReference type="PROSITE" id="PS00028"/>
    </source>
</evidence>
<feature type="domain" description="C2H2-type" evidence="2">
    <location>
        <begin position="50"/>
        <end position="70"/>
    </location>
</feature>